<evidence type="ECO:0000259" key="8">
    <source>
        <dbReference type="Pfam" id="PF02687"/>
    </source>
</evidence>
<comment type="subcellular location">
    <subcellularLocation>
        <location evidence="1">Cell membrane</location>
        <topology evidence="1">Multi-pass membrane protein</topology>
    </subcellularLocation>
</comment>
<dbReference type="EMBL" id="BSDR01000001">
    <property type="protein sequence ID" value="GLI34369.1"/>
    <property type="molecule type" value="Genomic_DNA"/>
</dbReference>
<evidence type="ECO:0000259" key="9">
    <source>
        <dbReference type="Pfam" id="PF12704"/>
    </source>
</evidence>
<organism evidence="10 11">
    <name type="scientific">Desulforhabdus amnigena</name>
    <dbReference type="NCBI Taxonomy" id="40218"/>
    <lineage>
        <taxon>Bacteria</taxon>
        <taxon>Pseudomonadati</taxon>
        <taxon>Thermodesulfobacteriota</taxon>
        <taxon>Syntrophobacteria</taxon>
        <taxon>Syntrophobacterales</taxon>
        <taxon>Syntrophobacteraceae</taxon>
        <taxon>Desulforhabdus</taxon>
    </lineage>
</organism>
<evidence type="ECO:0000313" key="10">
    <source>
        <dbReference type="EMBL" id="GLI34369.1"/>
    </source>
</evidence>
<evidence type="ECO:0000256" key="3">
    <source>
        <dbReference type="ARBA" id="ARBA00022692"/>
    </source>
</evidence>
<keyword evidence="2" id="KW-1003">Cell membrane</keyword>
<dbReference type="GO" id="GO:0022857">
    <property type="term" value="F:transmembrane transporter activity"/>
    <property type="evidence" value="ECO:0007669"/>
    <property type="project" value="TreeGrafter"/>
</dbReference>
<dbReference type="PANTHER" id="PTHR30572:SF4">
    <property type="entry name" value="ABC TRANSPORTER PERMEASE YTRF"/>
    <property type="match status" value="1"/>
</dbReference>
<feature type="transmembrane region" description="Helical" evidence="7">
    <location>
        <begin position="284"/>
        <end position="309"/>
    </location>
</feature>
<reference evidence="10" key="1">
    <citation type="submission" date="2022-12" db="EMBL/GenBank/DDBJ databases">
        <title>Reference genome sequencing for broad-spectrum identification of bacterial and archaeal isolates by mass spectrometry.</title>
        <authorList>
            <person name="Sekiguchi Y."/>
            <person name="Tourlousse D.M."/>
        </authorList>
    </citation>
    <scope>NUCLEOTIDE SEQUENCE</scope>
    <source>
        <strain evidence="10">ASRB1</strain>
    </source>
</reference>
<dbReference type="GO" id="GO:0005886">
    <property type="term" value="C:plasma membrane"/>
    <property type="evidence" value="ECO:0007669"/>
    <property type="project" value="UniProtKB-SubCell"/>
</dbReference>
<dbReference type="AlphaFoldDB" id="A0A9W6FSS6"/>
<evidence type="ECO:0000313" key="11">
    <source>
        <dbReference type="Proteomes" id="UP001144372"/>
    </source>
</evidence>
<keyword evidence="11" id="KW-1185">Reference proteome</keyword>
<dbReference type="InterPro" id="IPR050250">
    <property type="entry name" value="Macrolide_Exporter_MacB"/>
</dbReference>
<feature type="transmembrane region" description="Helical" evidence="7">
    <location>
        <begin position="20"/>
        <end position="39"/>
    </location>
</feature>
<evidence type="ECO:0000256" key="6">
    <source>
        <dbReference type="ARBA" id="ARBA00038076"/>
    </source>
</evidence>
<keyword evidence="3 7" id="KW-0812">Transmembrane</keyword>
<dbReference type="Pfam" id="PF02687">
    <property type="entry name" value="FtsX"/>
    <property type="match status" value="1"/>
</dbReference>
<keyword evidence="4 7" id="KW-1133">Transmembrane helix</keyword>
<dbReference type="InterPro" id="IPR003838">
    <property type="entry name" value="ABC3_permease_C"/>
</dbReference>
<evidence type="ECO:0000256" key="1">
    <source>
        <dbReference type="ARBA" id="ARBA00004651"/>
    </source>
</evidence>
<keyword evidence="5 7" id="KW-0472">Membrane</keyword>
<name>A0A9W6FSS6_9BACT</name>
<accession>A0A9W6FSS6</accession>
<evidence type="ECO:0000256" key="4">
    <source>
        <dbReference type="ARBA" id="ARBA00022989"/>
    </source>
</evidence>
<feature type="domain" description="MacB-like periplasmic core" evidence="9">
    <location>
        <begin position="22"/>
        <end position="247"/>
    </location>
</feature>
<protein>
    <submittedName>
        <fullName evidence="10">ABC transporter permease</fullName>
    </submittedName>
</protein>
<comment type="similarity">
    <text evidence="6">Belongs to the ABC-4 integral membrane protein family.</text>
</comment>
<evidence type="ECO:0000256" key="2">
    <source>
        <dbReference type="ARBA" id="ARBA00022475"/>
    </source>
</evidence>
<feature type="transmembrane region" description="Helical" evidence="7">
    <location>
        <begin position="330"/>
        <end position="359"/>
    </location>
</feature>
<evidence type="ECO:0000256" key="7">
    <source>
        <dbReference type="SAM" id="Phobius"/>
    </source>
</evidence>
<comment type="caution">
    <text evidence="10">The sequence shown here is derived from an EMBL/GenBank/DDBJ whole genome shotgun (WGS) entry which is preliminary data.</text>
</comment>
<dbReference type="Proteomes" id="UP001144372">
    <property type="component" value="Unassembled WGS sequence"/>
</dbReference>
<sequence>MRRIILNLKIALRSLYSFKLRTSLAVLGVFLGTFSLILVSNLTDSLVKKGEMEIEKLGKNLLVVRSGTVLRFGASTRLLTQATTLTLEDAKALEDQSPFVHRASPSSSKPFPVRSRNTTLSAILVTGVTADYPDIRNFHVQEGTFFSPADDQELARVAVLGKKVAEKLFGDKSPLGKYILIWRVPCQVIGVMEEKGVDVSNVDQDNQIFIPVNSFLRRFVNQEYVNTIFVQTTSSENMSRAKTQIEGILRKRHKIREGQKDDFTVIDSKDVMALKTQATSMISILGRISATVSFLIGALGILSIMILIVNERRVEIGIRRAVGSRKRDIVLQFLMESSFISLIGGMVGVVFGFLVSILVFEVSKLPFSISLIGFVISFVASVTVGILAGIYPSKKATTIQPVDIIRS</sequence>
<dbReference type="Pfam" id="PF12704">
    <property type="entry name" value="MacB_PCD"/>
    <property type="match status" value="1"/>
</dbReference>
<feature type="domain" description="ABC3 transporter permease C-terminal" evidence="8">
    <location>
        <begin position="289"/>
        <end position="401"/>
    </location>
</feature>
<dbReference type="InterPro" id="IPR025857">
    <property type="entry name" value="MacB_PCD"/>
</dbReference>
<proteinExistence type="inferred from homology"/>
<dbReference type="PANTHER" id="PTHR30572">
    <property type="entry name" value="MEMBRANE COMPONENT OF TRANSPORTER-RELATED"/>
    <property type="match status" value="1"/>
</dbReference>
<dbReference type="RefSeq" id="WP_281793622.1">
    <property type="nucleotide sequence ID" value="NZ_BSDR01000001.1"/>
</dbReference>
<feature type="transmembrane region" description="Helical" evidence="7">
    <location>
        <begin position="365"/>
        <end position="391"/>
    </location>
</feature>
<evidence type="ECO:0000256" key="5">
    <source>
        <dbReference type="ARBA" id="ARBA00023136"/>
    </source>
</evidence>
<gene>
    <name evidence="10" type="ORF">DAMNIGENAA_18020</name>
</gene>